<protein>
    <submittedName>
        <fullName evidence="1">Uncharacterized protein</fullName>
    </submittedName>
</protein>
<accession>A0A0E9RLM7</accession>
<sequence>MSSLQNLRATSYTSATAMTGDFIRRRR</sequence>
<dbReference type="EMBL" id="GBXM01079349">
    <property type="protein sequence ID" value="JAH29228.1"/>
    <property type="molecule type" value="Transcribed_RNA"/>
</dbReference>
<reference evidence="1" key="2">
    <citation type="journal article" date="2015" name="Fish Shellfish Immunol.">
        <title>Early steps in the European eel (Anguilla anguilla)-Vibrio vulnificus interaction in the gills: Role of the RtxA13 toxin.</title>
        <authorList>
            <person name="Callol A."/>
            <person name="Pajuelo D."/>
            <person name="Ebbesson L."/>
            <person name="Teles M."/>
            <person name="MacKenzie S."/>
            <person name="Amaro C."/>
        </authorList>
    </citation>
    <scope>NUCLEOTIDE SEQUENCE</scope>
</reference>
<dbReference type="AlphaFoldDB" id="A0A0E9RLM7"/>
<evidence type="ECO:0000313" key="1">
    <source>
        <dbReference type="EMBL" id="JAH29228.1"/>
    </source>
</evidence>
<organism evidence="1">
    <name type="scientific">Anguilla anguilla</name>
    <name type="common">European freshwater eel</name>
    <name type="synonym">Muraena anguilla</name>
    <dbReference type="NCBI Taxonomy" id="7936"/>
    <lineage>
        <taxon>Eukaryota</taxon>
        <taxon>Metazoa</taxon>
        <taxon>Chordata</taxon>
        <taxon>Craniata</taxon>
        <taxon>Vertebrata</taxon>
        <taxon>Euteleostomi</taxon>
        <taxon>Actinopterygii</taxon>
        <taxon>Neopterygii</taxon>
        <taxon>Teleostei</taxon>
        <taxon>Anguilliformes</taxon>
        <taxon>Anguillidae</taxon>
        <taxon>Anguilla</taxon>
    </lineage>
</organism>
<name>A0A0E9RLM7_ANGAN</name>
<proteinExistence type="predicted"/>
<reference evidence="1" key="1">
    <citation type="submission" date="2014-11" db="EMBL/GenBank/DDBJ databases">
        <authorList>
            <person name="Amaro Gonzalez C."/>
        </authorList>
    </citation>
    <scope>NUCLEOTIDE SEQUENCE</scope>
</reference>